<keyword evidence="9" id="KW-1185">Reference proteome</keyword>
<dbReference type="GO" id="GO:0000398">
    <property type="term" value="P:mRNA splicing, via spliceosome"/>
    <property type="evidence" value="ECO:0007669"/>
    <property type="project" value="InterPro"/>
</dbReference>
<dbReference type="PANTHER" id="PTHR14212:SF0">
    <property type="entry name" value="U4_U6 SMALL NUCLEAR RIBONUCLEOPROTEIN PRP3"/>
    <property type="match status" value="1"/>
</dbReference>
<protein>
    <submittedName>
        <fullName evidence="8">U4 u6 small nuclear ribonucleoprotein prp3</fullName>
    </submittedName>
</protein>
<evidence type="ECO:0000259" key="7">
    <source>
        <dbReference type="Pfam" id="PF08572"/>
    </source>
</evidence>
<dbReference type="GO" id="GO:0046540">
    <property type="term" value="C:U4/U6 x U5 tri-snRNP complex"/>
    <property type="evidence" value="ECO:0007669"/>
    <property type="project" value="InterPro"/>
</dbReference>
<evidence type="ECO:0000256" key="5">
    <source>
        <dbReference type="SAM" id="MobiDB-lite"/>
    </source>
</evidence>
<evidence type="ECO:0000256" key="2">
    <source>
        <dbReference type="ARBA" id="ARBA00022664"/>
    </source>
</evidence>
<comment type="subcellular location">
    <subcellularLocation>
        <location evidence="1">Nucleus</location>
    </subcellularLocation>
</comment>
<feature type="non-terminal residue" evidence="8">
    <location>
        <position position="1"/>
    </location>
</feature>
<evidence type="ECO:0000313" key="9">
    <source>
        <dbReference type="Proteomes" id="UP000019335"/>
    </source>
</evidence>
<comment type="caution">
    <text evidence="8">The sequence shown here is derived from an EMBL/GenBank/DDBJ whole genome shotgun (WGS) entry which is preliminary data.</text>
</comment>
<evidence type="ECO:0000259" key="6">
    <source>
        <dbReference type="Pfam" id="PF06544"/>
    </source>
</evidence>
<feature type="region of interest" description="Disordered" evidence="5">
    <location>
        <begin position="147"/>
        <end position="180"/>
    </location>
</feature>
<accession>W7TVZ3</accession>
<evidence type="ECO:0000256" key="4">
    <source>
        <dbReference type="ARBA" id="ARBA00023242"/>
    </source>
</evidence>
<proteinExistence type="predicted"/>
<evidence type="ECO:0000256" key="1">
    <source>
        <dbReference type="ARBA" id="ARBA00004123"/>
    </source>
</evidence>
<feature type="domain" description="Pre-mRNA-splicing factor 3" evidence="7">
    <location>
        <begin position="2"/>
        <end position="56"/>
    </location>
</feature>
<keyword evidence="8" id="KW-0687">Ribonucleoprotein</keyword>
<keyword evidence="3" id="KW-0508">mRNA splicing</keyword>
<gene>
    <name evidence="8" type="ORF">Naga_101342g2</name>
</gene>
<dbReference type="CDD" id="cd24162">
    <property type="entry name" value="Prp3_C"/>
    <property type="match status" value="1"/>
</dbReference>
<organism evidence="8 9">
    <name type="scientific">Nannochloropsis gaditana</name>
    <dbReference type="NCBI Taxonomy" id="72520"/>
    <lineage>
        <taxon>Eukaryota</taxon>
        <taxon>Sar</taxon>
        <taxon>Stramenopiles</taxon>
        <taxon>Ochrophyta</taxon>
        <taxon>Eustigmatophyceae</taxon>
        <taxon>Eustigmatales</taxon>
        <taxon>Monodopsidaceae</taxon>
        <taxon>Nannochloropsis</taxon>
    </lineage>
</organism>
<keyword evidence="2" id="KW-0507">mRNA processing</keyword>
<feature type="compositionally biased region" description="Acidic residues" evidence="5">
    <location>
        <begin position="158"/>
        <end position="176"/>
    </location>
</feature>
<evidence type="ECO:0000313" key="8">
    <source>
        <dbReference type="EMBL" id="EWM24781.1"/>
    </source>
</evidence>
<evidence type="ECO:0000256" key="3">
    <source>
        <dbReference type="ARBA" id="ARBA00023187"/>
    </source>
</evidence>
<dbReference type="InterPro" id="IPR027104">
    <property type="entry name" value="Prp3"/>
</dbReference>
<dbReference type="Proteomes" id="UP000019335">
    <property type="component" value="Chromosome 13"/>
</dbReference>
<dbReference type="OrthoDB" id="10264544at2759"/>
<dbReference type="InterPro" id="IPR010541">
    <property type="entry name" value="Prp3_C"/>
</dbReference>
<reference evidence="8 9" key="1">
    <citation type="journal article" date="2014" name="Mol. Plant">
        <title>Chromosome Scale Genome Assembly and Transcriptome Profiling of Nannochloropsis gaditana in Nitrogen Depletion.</title>
        <authorList>
            <person name="Corteggiani Carpinelli E."/>
            <person name="Telatin A."/>
            <person name="Vitulo N."/>
            <person name="Forcato C."/>
            <person name="D'Angelo M."/>
            <person name="Schiavon R."/>
            <person name="Vezzi A."/>
            <person name="Giacometti G.M."/>
            <person name="Morosinotto T."/>
            <person name="Valle G."/>
        </authorList>
    </citation>
    <scope>NUCLEOTIDE SEQUENCE [LARGE SCALE GENOMIC DNA]</scope>
    <source>
        <strain evidence="8 9">B-31</strain>
    </source>
</reference>
<dbReference type="Pfam" id="PF06544">
    <property type="entry name" value="Prp3_C"/>
    <property type="match status" value="1"/>
</dbReference>
<dbReference type="EMBL" id="AZIL01001122">
    <property type="protein sequence ID" value="EWM24781.1"/>
    <property type="molecule type" value="Genomic_DNA"/>
</dbReference>
<name>W7TVZ3_9STRA</name>
<sequence>AGLMPPPEPKMNLSNFMKVLANESIADPSAVTAKIQAQIREREKNHEMRNLARKLTPEERREKKRRKIINDMKKQIEVALFRVRQLHSPKIRYKIDVNAQQSGLSGAVLTCRDPAFGEEGMHLVVVEGGPRSVRRFVKLMTRRIKWRAQQEGGGGQEGEGEEEEEEEEEEEDGGEDLGERGGGICELVWRGVVAKPSFAGFKFQECRTLTTARKVFEGKGVAHYADMCFQNVDVGGGKEGEGGAEE</sequence>
<dbReference type="AlphaFoldDB" id="W7TVZ3"/>
<dbReference type="PANTHER" id="PTHR14212">
    <property type="entry name" value="U4/U6-ASSOCIATED RNA SPLICING FACTOR-RELATED"/>
    <property type="match status" value="1"/>
</dbReference>
<feature type="domain" description="Small nuclear ribonucleoprotein Prp3 C-terminal" evidence="6">
    <location>
        <begin position="79"/>
        <end position="227"/>
    </location>
</feature>
<dbReference type="Pfam" id="PF08572">
    <property type="entry name" value="PRP3"/>
    <property type="match status" value="1"/>
</dbReference>
<dbReference type="InterPro" id="IPR013881">
    <property type="entry name" value="Pre-mRNA_splic_Prp3_dom"/>
</dbReference>
<keyword evidence="4" id="KW-0539">Nucleus</keyword>